<protein>
    <submittedName>
        <fullName evidence="4">L-histidine N(Alpha)-methyltransferase</fullName>
        <ecNumber evidence="4">2.1.1.44</ecNumber>
    </submittedName>
</protein>
<feature type="domain" description="Histidine-specific methyltransferase SAM-dependent" evidence="3">
    <location>
        <begin position="11"/>
        <end position="308"/>
    </location>
</feature>
<dbReference type="InterPro" id="IPR017804">
    <property type="entry name" value="MeTrfase_EgtD-like"/>
</dbReference>
<comment type="caution">
    <text evidence="4">The sequence shown here is derived from an EMBL/GenBank/DDBJ whole genome shotgun (WGS) entry which is preliminary data.</text>
</comment>
<dbReference type="SUPFAM" id="SSF53335">
    <property type="entry name" value="S-adenosyl-L-methionine-dependent methyltransferases"/>
    <property type="match status" value="1"/>
</dbReference>
<sequence length="310" mass="34988">MKAHLNETASSDMLTGLFAEKKWISSKFLYDEQGSQLFEQITDLPEYYQTRTEAKILLENLSAWKSVFRKPAALIELGSGSSKKTKILLDHVPNIESYIPIDISEEFLADTVTQLQASYPGIHIQGVSTDYTQPFTLPDLKGKKKIVFFPGSTIGNFEPREAELFLENIRSLLNPGDQLILGVDRKKDEAVLKAAYDDAAGVTAAFNKNLLTRINREHEAAIDVDSFSHVALYNPTAGRIEMHLESSREQVLTLGGHTIEVKKQERIHTENSYKYDPEDIIRLGRASGFLLRRVVSDEREYFSVCLMEVV</sequence>
<dbReference type="PIRSF" id="PIRSF018005">
    <property type="entry name" value="UCP018005"/>
    <property type="match status" value="1"/>
</dbReference>
<reference evidence="4 5" key="1">
    <citation type="submission" date="2019-11" db="EMBL/GenBank/DDBJ databases">
        <title>Genome sequences of 17 halophilic strains isolated from different environments.</title>
        <authorList>
            <person name="Furrow R.E."/>
        </authorList>
    </citation>
    <scope>NUCLEOTIDE SEQUENCE [LARGE SCALE GENOMIC DNA]</scope>
    <source>
        <strain evidence="4 5">22511_23_Filter</strain>
    </source>
</reference>
<evidence type="ECO:0000313" key="5">
    <source>
        <dbReference type="Proteomes" id="UP000460949"/>
    </source>
</evidence>
<evidence type="ECO:0000256" key="2">
    <source>
        <dbReference type="ARBA" id="ARBA00022679"/>
    </source>
</evidence>
<evidence type="ECO:0000259" key="3">
    <source>
        <dbReference type="Pfam" id="PF10017"/>
    </source>
</evidence>
<dbReference type="RefSeq" id="WP_160835283.1">
    <property type="nucleotide sequence ID" value="NZ_WMET01000001.1"/>
</dbReference>
<dbReference type="PANTHER" id="PTHR43397:SF1">
    <property type="entry name" value="ERGOTHIONEINE BIOSYNTHESIS PROTEIN 1"/>
    <property type="match status" value="1"/>
</dbReference>
<evidence type="ECO:0000313" key="4">
    <source>
        <dbReference type="EMBL" id="MYL18842.1"/>
    </source>
</evidence>
<dbReference type="InterPro" id="IPR035094">
    <property type="entry name" value="EgtD"/>
</dbReference>
<keyword evidence="1 4" id="KW-0489">Methyltransferase</keyword>
<dbReference type="Pfam" id="PF10017">
    <property type="entry name" value="Methyltransf_33"/>
    <property type="match status" value="1"/>
</dbReference>
<keyword evidence="2 4" id="KW-0808">Transferase</keyword>
<dbReference type="NCBIfam" id="TIGR03438">
    <property type="entry name" value="egtD_ergothio"/>
    <property type="match status" value="1"/>
</dbReference>
<dbReference type="InterPro" id="IPR029063">
    <property type="entry name" value="SAM-dependent_MTases_sf"/>
</dbReference>
<dbReference type="PANTHER" id="PTHR43397">
    <property type="entry name" value="ERGOTHIONEINE BIOSYNTHESIS PROTEIN 1"/>
    <property type="match status" value="1"/>
</dbReference>
<dbReference type="AlphaFoldDB" id="A0A845DR36"/>
<dbReference type="InterPro" id="IPR019257">
    <property type="entry name" value="MeTrfase_dom"/>
</dbReference>
<gene>
    <name evidence="4" type="primary">egtD</name>
    <name evidence="4" type="ORF">GLW04_03005</name>
</gene>
<dbReference type="GO" id="GO:0032259">
    <property type="term" value="P:methylation"/>
    <property type="evidence" value="ECO:0007669"/>
    <property type="project" value="UniProtKB-KW"/>
</dbReference>
<name>A0A845DR36_9BACI</name>
<dbReference type="GO" id="GO:0052706">
    <property type="term" value="F:L-histidine N(alpha)-methyltransferase activity"/>
    <property type="evidence" value="ECO:0007669"/>
    <property type="project" value="UniProtKB-EC"/>
</dbReference>
<evidence type="ECO:0000256" key="1">
    <source>
        <dbReference type="ARBA" id="ARBA00022603"/>
    </source>
</evidence>
<proteinExistence type="predicted"/>
<dbReference type="EC" id="2.1.1.44" evidence="4"/>
<accession>A0A845DR36</accession>
<organism evidence="4 5">
    <name type="scientific">Halobacillus litoralis</name>
    <dbReference type="NCBI Taxonomy" id="45668"/>
    <lineage>
        <taxon>Bacteria</taxon>
        <taxon>Bacillati</taxon>
        <taxon>Bacillota</taxon>
        <taxon>Bacilli</taxon>
        <taxon>Bacillales</taxon>
        <taxon>Bacillaceae</taxon>
        <taxon>Halobacillus</taxon>
    </lineage>
</organism>
<dbReference type="InterPro" id="IPR051128">
    <property type="entry name" value="EgtD_Methyltrsf_superfamily"/>
</dbReference>
<dbReference type="EMBL" id="WMET01000001">
    <property type="protein sequence ID" value="MYL18842.1"/>
    <property type="molecule type" value="Genomic_DNA"/>
</dbReference>
<dbReference type="Proteomes" id="UP000460949">
    <property type="component" value="Unassembled WGS sequence"/>
</dbReference>
<dbReference type="Gene3D" id="3.40.50.150">
    <property type="entry name" value="Vaccinia Virus protein VP39"/>
    <property type="match status" value="1"/>
</dbReference>